<keyword evidence="1" id="KW-1133">Transmembrane helix</keyword>
<feature type="transmembrane region" description="Helical" evidence="1">
    <location>
        <begin position="78"/>
        <end position="102"/>
    </location>
</feature>
<feature type="transmembrane region" description="Helical" evidence="1">
    <location>
        <begin position="207"/>
        <end position="228"/>
    </location>
</feature>
<name>A0A3A6P994_9BACL</name>
<protein>
    <recommendedName>
        <fullName evidence="4">DUF975 family protein</fullName>
    </recommendedName>
</protein>
<keyword evidence="1" id="KW-0812">Transmembrane</keyword>
<comment type="caution">
    <text evidence="2">The sequence shown here is derived from an EMBL/GenBank/DDBJ whole genome shotgun (WGS) entry which is preliminary data.</text>
</comment>
<keyword evidence="3" id="KW-1185">Reference proteome</keyword>
<feature type="transmembrane region" description="Helical" evidence="1">
    <location>
        <begin position="123"/>
        <end position="144"/>
    </location>
</feature>
<accession>A0A3A6P994</accession>
<reference evidence="2 3" key="1">
    <citation type="submission" date="2018-09" db="EMBL/GenBank/DDBJ databases">
        <title>Paenibacillus aracenensis nov. sp. isolated from a cave in southern Spain.</title>
        <authorList>
            <person name="Jurado V."/>
            <person name="Gutierrez-Patricio S."/>
            <person name="Gonzalez-Pimentel J.L."/>
            <person name="Miller A.Z."/>
            <person name="Laiz L."/>
            <person name="Saiz-Jimenez C."/>
        </authorList>
    </citation>
    <scope>NUCLEOTIDE SEQUENCE [LARGE SCALE GENOMIC DNA]</scope>
    <source>
        <strain evidence="2 3">JCM 19203</strain>
    </source>
</reference>
<gene>
    <name evidence="2" type="ORF">D3P09_23885</name>
</gene>
<evidence type="ECO:0000313" key="2">
    <source>
        <dbReference type="EMBL" id="RJX37392.1"/>
    </source>
</evidence>
<evidence type="ECO:0000313" key="3">
    <source>
        <dbReference type="Proteomes" id="UP000267798"/>
    </source>
</evidence>
<feature type="transmembrane region" description="Helical" evidence="1">
    <location>
        <begin position="164"/>
        <end position="186"/>
    </location>
</feature>
<dbReference type="Proteomes" id="UP000267798">
    <property type="component" value="Unassembled WGS sequence"/>
</dbReference>
<keyword evidence="1" id="KW-0472">Membrane</keyword>
<dbReference type="RefSeq" id="WP_120113947.1">
    <property type="nucleotide sequence ID" value="NZ_QXQB01000006.1"/>
</dbReference>
<feature type="transmembrane region" description="Helical" evidence="1">
    <location>
        <begin position="12"/>
        <end position="34"/>
    </location>
</feature>
<proteinExistence type="predicted"/>
<feature type="transmembrane region" description="Helical" evidence="1">
    <location>
        <begin position="234"/>
        <end position="254"/>
    </location>
</feature>
<sequence length="272" mass="30998">MKQNMLQGWRLAFRHMNLVILLFLYQLLWGFLLYRTIDDTVSPLLRRFPAAAPTEQAVQSFLAEAQFQLFKTDLITPYLWLLGGLFLARMLLTPLFNAGLLYSLHHQYARGEGTRIVEGIRKTWKPIMLLYWSSTALMLAPAWWLLPKWIDALRHGLSPAFLSAVAPGAVIWLLWIAVIHLLFLSMQFGAVSGEGIFPALWRSVRRFFPYAAISLIMWGIVALLGLAITSMSMIWAGLFALIVHQGYPLIQTLLRVWTIASQYNCLNSDQSS</sequence>
<dbReference type="EMBL" id="QXQB01000006">
    <property type="protein sequence ID" value="RJX37392.1"/>
    <property type="molecule type" value="Genomic_DNA"/>
</dbReference>
<evidence type="ECO:0000256" key="1">
    <source>
        <dbReference type="SAM" id="Phobius"/>
    </source>
</evidence>
<dbReference type="OrthoDB" id="2677607at2"/>
<evidence type="ECO:0008006" key="4">
    <source>
        <dbReference type="Google" id="ProtNLM"/>
    </source>
</evidence>
<organism evidence="2 3">
    <name type="scientific">Paenibacillus pinisoli</name>
    <dbReference type="NCBI Taxonomy" id="1276110"/>
    <lineage>
        <taxon>Bacteria</taxon>
        <taxon>Bacillati</taxon>
        <taxon>Bacillota</taxon>
        <taxon>Bacilli</taxon>
        <taxon>Bacillales</taxon>
        <taxon>Paenibacillaceae</taxon>
        <taxon>Paenibacillus</taxon>
    </lineage>
</organism>
<dbReference type="AlphaFoldDB" id="A0A3A6P994"/>